<dbReference type="RefSeq" id="YP_009162478.1">
    <property type="nucleotide sequence ID" value="NC_027707.1"/>
</dbReference>
<evidence type="ECO:0000256" key="3">
    <source>
        <dbReference type="ARBA" id="ARBA00015634"/>
    </source>
</evidence>
<keyword evidence="7" id="KW-0804">Transcription</keyword>
<evidence type="ECO:0000256" key="9">
    <source>
        <dbReference type="ARBA" id="ARBA00030405"/>
    </source>
</evidence>
<dbReference type="Pfam" id="PF04745">
    <property type="entry name" value="Pox_A8"/>
    <property type="match status" value="1"/>
</dbReference>
<evidence type="ECO:0000256" key="1">
    <source>
        <dbReference type="ARBA" id="ARBA00003344"/>
    </source>
</evidence>
<keyword evidence="12" id="KW-1185">Reference proteome</keyword>
<evidence type="ECO:0000256" key="2">
    <source>
        <dbReference type="ARBA" id="ARBA00011528"/>
    </source>
</evidence>
<dbReference type="EMBL" id="KT159937">
    <property type="protein sequence ID" value="AKR04230.1"/>
    <property type="molecule type" value="Genomic_DNA"/>
</dbReference>
<evidence type="ECO:0000256" key="6">
    <source>
        <dbReference type="ARBA" id="ARBA00023159"/>
    </source>
</evidence>
<comment type="function">
    <text evidence="1">Acts with RNA polymerase to initiate transcription from intermediate gene promoters.</text>
</comment>
<organism evidence="11 12">
    <name type="scientific">Salmon gill poxvirus</name>
    <dbReference type="NCBI Taxonomy" id="1680908"/>
    <lineage>
        <taxon>Viruses</taxon>
        <taxon>Varidnaviria</taxon>
        <taxon>Bamfordvirae</taxon>
        <taxon>Nucleocytoviricota</taxon>
        <taxon>Pokkesviricetes</taxon>
        <taxon>Chitovirales</taxon>
        <taxon>Poxviridae</taxon>
        <taxon>Chordopoxvirinae</taxon>
        <taxon>Salmonpoxvirus</taxon>
        <taxon>Salmonpoxvirus gillpox</taxon>
        <taxon>Salmon gillpox virus</taxon>
    </lineage>
</organism>
<sequence length="435" mass="51468">MDSLSDIFDTEDDVFIDDNNHFVFEKEDIDIEQTIGINEHRDRLKFCPMKESHGRYYVVISKSEERSQSLGFFNHRKRFVSLDEEFKLITLLYKLQNVNIIKKNNIISSIYLVLLYLLSHNIVLADNILLLYFIEICKIVYRPTKLKLSLMNLYSVIKTHENIEIEIDENTFSNYPNGSISGLVRGFVWDIRHKLWEVESPLVTAKDNLFLSDTDSFLGRFESGLCNIIKRLYSANTKLDLFGSNIKKHDMVGRLIWRTYQTIINYIEKYSTFEKTHSYPLSDIHKIKTDIFNMTPKWDYFWSDYKILPETSDMIRELESLKRKNVNHKIIQQELKNIKIESYKKWFENNPEYSTMLKNKRQRIILTDDIDFLIKTEILFGDDFVTLIKTENQIVQDMISKSIENVFGTMEKKHASTFFGFKKKVFGSMDIALVN</sequence>
<dbReference type="KEGG" id="vg:25392273"/>
<evidence type="ECO:0000256" key="8">
    <source>
        <dbReference type="ARBA" id="ARBA00030145"/>
    </source>
</evidence>
<proteinExistence type="inferred from homology"/>
<keyword evidence="4" id="KW-0244">Early protein</keyword>
<dbReference type="InterPro" id="IPR006834">
    <property type="entry name" value="Pox_A8"/>
</dbReference>
<gene>
    <name evidence="11" type="ORF">SGPV106</name>
</gene>
<evidence type="ECO:0000256" key="10">
    <source>
        <dbReference type="ARBA" id="ARBA00034740"/>
    </source>
</evidence>
<evidence type="ECO:0000256" key="4">
    <source>
        <dbReference type="ARBA" id="ARBA00022518"/>
    </source>
</evidence>
<dbReference type="Proteomes" id="UP000105007">
    <property type="component" value="Segment"/>
</dbReference>
<comment type="similarity">
    <text evidence="10">Belongs to the orthopoxvirus OPG134 family.</text>
</comment>
<protein>
    <recommendedName>
        <fullName evidence="3">Intermediate transcription factor 3 small subunit</fullName>
    </recommendedName>
    <alternativeName>
        <fullName evidence="9">VITF-3 32 kDa subunit</fullName>
    </alternativeName>
    <alternativeName>
        <fullName evidence="8">VITF-3 small subunit</fullName>
    </alternativeName>
</protein>
<evidence type="ECO:0000256" key="7">
    <source>
        <dbReference type="ARBA" id="ARBA00023163"/>
    </source>
</evidence>
<keyword evidence="5" id="KW-0805">Transcription regulation</keyword>
<evidence type="ECO:0000313" key="11">
    <source>
        <dbReference type="EMBL" id="AKR04230.1"/>
    </source>
</evidence>
<reference evidence="11 12" key="1">
    <citation type="journal article" date="2015" name="J. Virol.">
        <title>Salmon gill poxvirus, the deepest representative of the Chordopoxvirinae.</title>
        <authorList>
            <person name="Gjessing M.C."/>
            <person name="Yutin N."/>
            <person name="Tengs T."/>
            <person name="Senkevich T."/>
            <person name="Koonin E.V."/>
            <person name="Ronning H.P."/>
            <person name="Alarson M."/>
            <person name="Ylving S."/>
            <person name="Lie K.-I."/>
            <person name="Saure B."/>
            <person name="Tran L."/>
            <person name="Moss B."/>
            <person name="Dale O.B."/>
        </authorList>
    </citation>
    <scope>NUCLEOTIDE SEQUENCE [LARGE SCALE GENOMIC DNA]</scope>
    <source>
        <strain evidence="11">2012-04-F277-L3G</strain>
    </source>
</reference>
<accession>A0A0H4Y149</accession>
<comment type="subunit">
    <text evidence="2">Heterodimer of a 45 kDa (A23R) and a 32 kDa (A8R) subunit to form the virus intermediate transcription factor (VITF)-3.</text>
</comment>
<name>A0A0H4Y149_9POXV</name>
<dbReference type="GeneID" id="25392273"/>
<evidence type="ECO:0000256" key="5">
    <source>
        <dbReference type="ARBA" id="ARBA00023015"/>
    </source>
</evidence>
<evidence type="ECO:0000313" key="12">
    <source>
        <dbReference type="Proteomes" id="UP000105007"/>
    </source>
</evidence>
<keyword evidence="6" id="KW-0010">Activator</keyword>